<feature type="region of interest" description="Disordered" evidence="3">
    <location>
        <begin position="136"/>
        <end position="155"/>
    </location>
</feature>
<feature type="domain" description="NAB" evidence="4">
    <location>
        <begin position="9"/>
        <end position="89"/>
    </location>
</feature>
<dbReference type="PANTHER" id="PTHR47357">
    <property type="entry name" value="COP1-INTERACTIVE PROTEIN 1"/>
    <property type="match status" value="1"/>
</dbReference>
<dbReference type="GO" id="GO:0005200">
    <property type="term" value="F:structural constituent of cytoskeleton"/>
    <property type="evidence" value="ECO:0007669"/>
    <property type="project" value="TreeGrafter"/>
</dbReference>
<dbReference type="PROSITE" id="PS51774">
    <property type="entry name" value="NAB"/>
    <property type="match status" value="1"/>
</dbReference>
<evidence type="ECO:0000256" key="2">
    <source>
        <dbReference type="SAM" id="Coils"/>
    </source>
</evidence>
<sequence length="832" mass="96960">MIKHRWREIAKSFNNHVDPEKTEQLKRTKTEIENNVTRIFKLIKNEDPGKKDGNRKDLKKESELVALIENFYEQYQSLYALYDHLVGESGRIVRGKKERKGFSMSPSSSDSEYHSSEDIEGNNARLERSDSIKHELKNEHSEGSDDLKRKSVSGNGEKEAINSEYLAALRKLTQAEIVDTDLKDEVDEKVKELSALVEAHEAHGNHSSARVKELEGQLTGFKMELESLCSQKRDLEAWKEGKSAEAKQLGDKNIGLHAHILELELVLKERDDEISDLKNKLKGNEESSVSKISELMTQVENMQQEVDSLCLQKGELEKKMVSKKNESVAQVKGLSEHVNAMRKELKIIRQQKTELETQLDKKNKEISKLLQQMENLKDELTKRETVEKKMMEDKEHFLAKVKDLESEVNSLRNKKKNLEKQIKNRNHENNKLRQENETLISRIFGLERALTERGDEIYALREECENGNIEASAQLMKFTTQVSNLKQEMDSLQAQKSQLDLQIEIQNKHYLNKLTQMENRNDNLTDTFGRIERENQKYMEILSEKENQNHNLTVKISDQQKIIKEHEETIKKFNMEHKQAKIWFSESKLNVRFVERKMEELAEKYRTNLEDSVRLLYQRIRVAEQIHIENKESYKKFKEMYEKENEDLKEKLATYQDPDTKLKQISKIAKSTLHELDLVMLKFEEGHKNFENRIAKMTEELESAKTWVSENAGEIKRLKHNVDFLTRQMNEKEEQESVLREKVWKLEASVGKEAGERLNLVKGLSQLESKVANLEKEVKDKDEDLLSLGEEKREAIRQLCMLIDHHRSRYDDLKEAVSKRSAATAAGGRIAT</sequence>
<evidence type="ECO:0000313" key="6">
    <source>
        <dbReference type="Proteomes" id="UP000290289"/>
    </source>
</evidence>
<feature type="coiled-coil region" evidence="2">
    <location>
        <begin position="475"/>
        <end position="604"/>
    </location>
</feature>
<evidence type="ECO:0000256" key="3">
    <source>
        <dbReference type="SAM" id="MobiDB-lite"/>
    </source>
</evidence>
<dbReference type="GO" id="GO:0003779">
    <property type="term" value="F:actin binding"/>
    <property type="evidence" value="ECO:0007669"/>
    <property type="project" value="InterPro"/>
</dbReference>
<dbReference type="Proteomes" id="UP000290289">
    <property type="component" value="Chromosome 14"/>
</dbReference>
<dbReference type="Pfam" id="PF07765">
    <property type="entry name" value="KIP1"/>
    <property type="match status" value="1"/>
</dbReference>
<dbReference type="Gene3D" id="1.10.287.1490">
    <property type="match status" value="2"/>
</dbReference>
<feature type="coiled-coil region" evidence="2">
    <location>
        <begin position="631"/>
        <end position="791"/>
    </location>
</feature>
<dbReference type="PANTHER" id="PTHR47357:SF4">
    <property type="entry name" value="MYOSIN HEAVY CHAIN-LIKE PROTEIN"/>
    <property type="match status" value="1"/>
</dbReference>
<comment type="caution">
    <text evidence="5">The sequence shown here is derived from an EMBL/GenBank/DDBJ whole genome shotgun (WGS) entry which is preliminary data.</text>
</comment>
<organism evidence="5 6">
    <name type="scientific">Malus domestica</name>
    <name type="common">Apple</name>
    <name type="synonym">Pyrus malus</name>
    <dbReference type="NCBI Taxonomy" id="3750"/>
    <lineage>
        <taxon>Eukaryota</taxon>
        <taxon>Viridiplantae</taxon>
        <taxon>Streptophyta</taxon>
        <taxon>Embryophyta</taxon>
        <taxon>Tracheophyta</taxon>
        <taxon>Spermatophyta</taxon>
        <taxon>Magnoliopsida</taxon>
        <taxon>eudicotyledons</taxon>
        <taxon>Gunneridae</taxon>
        <taxon>Pentapetalae</taxon>
        <taxon>rosids</taxon>
        <taxon>fabids</taxon>
        <taxon>Rosales</taxon>
        <taxon>Rosaceae</taxon>
        <taxon>Amygdaloideae</taxon>
        <taxon>Maleae</taxon>
        <taxon>Malus</taxon>
    </lineage>
</organism>
<dbReference type="STRING" id="3750.A0A498I9C6"/>
<dbReference type="GO" id="GO:0005856">
    <property type="term" value="C:cytoskeleton"/>
    <property type="evidence" value="ECO:0007669"/>
    <property type="project" value="TreeGrafter"/>
</dbReference>
<reference evidence="5 6" key="1">
    <citation type="submission" date="2018-10" db="EMBL/GenBank/DDBJ databases">
        <title>A high-quality apple genome assembly.</title>
        <authorList>
            <person name="Hu J."/>
        </authorList>
    </citation>
    <scope>NUCLEOTIDE SEQUENCE [LARGE SCALE GENOMIC DNA]</scope>
    <source>
        <strain evidence="6">cv. HFTH1</strain>
        <tissue evidence="5">Young leaf</tissue>
    </source>
</reference>
<gene>
    <name evidence="5" type="ORF">DVH24_040112</name>
</gene>
<evidence type="ECO:0000259" key="4">
    <source>
        <dbReference type="PROSITE" id="PS51774"/>
    </source>
</evidence>
<proteinExistence type="predicted"/>
<name>A0A498I9C6_MALDO</name>
<evidence type="ECO:0000256" key="1">
    <source>
        <dbReference type="ARBA" id="ARBA00023054"/>
    </source>
</evidence>
<keyword evidence="6" id="KW-1185">Reference proteome</keyword>
<accession>A0A498I9C6</accession>
<feature type="compositionally biased region" description="Basic and acidic residues" evidence="3">
    <location>
        <begin position="136"/>
        <end position="149"/>
    </location>
</feature>
<protein>
    <recommendedName>
        <fullName evidence="4">NAB domain-containing protein</fullName>
    </recommendedName>
</protein>
<dbReference type="AlphaFoldDB" id="A0A498I9C6"/>
<dbReference type="EMBL" id="RDQH01000340">
    <property type="protein sequence ID" value="RXH78141.1"/>
    <property type="molecule type" value="Genomic_DNA"/>
</dbReference>
<feature type="coiled-coil region" evidence="2">
    <location>
        <begin position="183"/>
        <end position="231"/>
    </location>
</feature>
<evidence type="ECO:0000313" key="5">
    <source>
        <dbReference type="EMBL" id="RXH78141.1"/>
    </source>
</evidence>
<feature type="coiled-coil region" evidence="2">
    <location>
        <begin position="260"/>
        <end position="449"/>
    </location>
</feature>
<dbReference type="InterPro" id="IPR011684">
    <property type="entry name" value="NAB"/>
</dbReference>
<keyword evidence="1 2" id="KW-0175">Coiled coil</keyword>
<feature type="region of interest" description="Disordered" evidence="3">
    <location>
        <begin position="96"/>
        <end position="129"/>
    </location>
</feature>